<reference evidence="2 3" key="1">
    <citation type="submission" date="2018-02" db="EMBL/GenBank/DDBJ databases">
        <title>The genomes of Aspergillus section Nigri reveals drivers in fungal speciation.</title>
        <authorList>
            <consortium name="DOE Joint Genome Institute"/>
            <person name="Vesth T.C."/>
            <person name="Nybo J."/>
            <person name="Theobald S."/>
            <person name="Brandl J."/>
            <person name="Frisvad J.C."/>
            <person name="Nielsen K.F."/>
            <person name="Lyhne E.K."/>
            <person name="Kogle M.E."/>
            <person name="Kuo A."/>
            <person name="Riley R."/>
            <person name="Clum A."/>
            <person name="Nolan M."/>
            <person name="Lipzen A."/>
            <person name="Salamov A."/>
            <person name="Henrissat B."/>
            <person name="Wiebenga A."/>
            <person name="De vries R.P."/>
            <person name="Grigoriev I.V."/>
            <person name="Mortensen U.H."/>
            <person name="Andersen M.R."/>
            <person name="Baker S.E."/>
        </authorList>
    </citation>
    <scope>NUCLEOTIDE SEQUENCE [LARGE SCALE GENOMIC DNA]</scope>
    <source>
        <strain evidence="2 3">CBS 115571</strain>
    </source>
</reference>
<organism evidence="2 3">
    <name type="scientific">Aspergillus violaceofuscus (strain CBS 115571)</name>
    <dbReference type="NCBI Taxonomy" id="1450538"/>
    <lineage>
        <taxon>Eukaryota</taxon>
        <taxon>Fungi</taxon>
        <taxon>Dikarya</taxon>
        <taxon>Ascomycota</taxon>
        <taxon>Pezizomycotina</taxon>
        <taxon>Eurotiomycetes</taxon>
        <taxon>Eurotiomycetidae</taxon>
        <taxon>Eurotiales</taxon>
        <taxon>Aspergillaceae</taxon>
        <taxon>Aspergillus</taxon>
    </lineage>
</organism>
<dbReference type="EMBL" id="KZ825168">
    <property type="protein sequence ID" value="PYI16500.1"/>
    <property type="molecule type" value="Genomic_DNA"/>
</dbReference>
<gene>
    <name evidence="2" type="ORF">BO99DRAFT_218612</name>
</gene>
<feature type="chain" id="PRO_5015979739" evidence="1">
    <location>
        <begin position="21"/>
        <end position="163"/>
    </location>
</feature>
<name>A0A2V5HK15_ASPV1</name>
<evidence type="ECO:0000256" key="1">
    <source>
        <dbReference type="SAM" id="SignalP"/>
    </source>
</evidence>
<proteinExistence type="predicted"/>
<keyword evidence="3" id="KW-1185">Reference proteome</keyword>
<dbReference type="AlphaFoldDB" id="A0A2V5HK15"/>
<evidence type="ECO:0000313" key="2">
    <source>
        <dbReference type="EMBL" id="PYI16500.1"/>
    </source>
</evidence>
<keyword evidence="1" id="KW-0732">Signal</keyword>
<evidence type="ECO:0000313" key="3">
    <source>
        <dbReference type="Proteomes" id="UP000249829"/>
    </source>
</evidence>
<protein>
    <submittedName>
        <fullName evidence="2">Uncharacterized protein</fullName>
    </submittedName>
</protein>
<feature type="signal peptide" evidence="1">
    <location>
        <begin position="1"/>
        <end position="20"/>
    </location>
</feature>
<dbReference type="Proteomes" id="UP000249829">
    <property type="component" value="Unassembled WGS sequence"/>
</dbReference>
<accession>A0A2V5HK15</accession>
<sequence length="163" mass="17180">MFLSSSFSLSLLPLLTPLQSLLIALFPHHTPLWATGRIASNQPPFAPSHSSPPPPPKGLFWSPCTILLHVPSIARFHSLSFHAVCARQPSFNPSLTSLTSSLGQPANPLPAREYLHVVAATAALSVNIGCTVSSGLVSVSFTIHHASTVPLYVALASTTVITA</sequence>